<dbReference type="InterPro" id="IPR029063">
    <property type="entry name" value="SAM-dependent_MTases_sf"/>
</dbReference>
<reference evidence="1 2" key="1">
    <citation type="submission" date="2024-10" db="EMBL/GenBank/DDBJ databases">
        <title>The Natural Products Discovery Center: Release of the First 8490 Sequenced Strains for Exploring Actinobacteria Biosynthetic Diversity.</title>
        <authorList>
            <person name="Kalkreuter E."/>
            <person name="Kautsar S.A."/>
            <person name="Yang D."/>
            <person name="Bader C.D."/>
            <person name="Teijaro C.N."/>
            <person name="Fluegel L."/>
            <person name="Davis C.M."/>
            <person name="Simpson J.R."/>
            <person name="Lauterbach L."/>
            <person name="Steele A.D."/>
            <person name="Gui C."/>
            <person name="Meng S."/>
            <person name="Li G."/>
            <person name="Viehrig K."/>
            <person name="Ye F."/>
            <person name="Su P."/>
            <person name="Kiefer A.F."/>
            <person name="Nichols A."/>
            <person name="Cepeda A.J."/>
            <person name="Yan W."/>
            <person name="Fan B."/>
            <person name="Jiang Y."/>
            <person name="Adhikari A."/>
            <person name="Zheng C.-J."/>
            <person name="Schuster L."/>
            <person name="Cowan T.M."/>
            <person name="Smanski M.J."/>
            <person name="Chevrette M.G."/>
            <person name="De Carvalho L.P.S."/>
            <person name="Shen B."/>
        </authorList>
    </citation>
    <scope>NUCLEOTIDE SEQUENCE [LARGE SCALE GENOMIC DNA]</scope>
    <source>
        <strain evidence="1 2">NPDC001867</strain>
    </source>
</reference>
<protein>
    <submittedName>
        <fullName evidence="1">Uncharacterized protein</fullName>
    </submittedName>
</protein>
<dbReference type="RefSeq" id="WP_218018555.1">
    <property type="nucleotide sequence ID" value="NZ_JADLPS010000008.1"/>
</dbReference>
<evidence type="ECO:0000313" key="1">
    <source>
        <dbReference type="EMBL" id="MFF4021426.1"/>
    </source>
</evidence>
<gene>
    <name evidence="1" type="ORF">ACFYY5_01150</name>
</gene>
<comment type="caution">
    <text evidence="1">The sequence shown here is derived from an EMBL/GenBank/DDBJ whole genome shotgun (WGS) entry which is preliminary data.</text>
</comment>
<keyword evidence="2" id="KW-1185">Reference proteome</keyword>
<dbReference type="Proteomes" id="UP001602089">
    <property type="component" value="Unassembled WGS sequence"/>
</dbReference>
<dbReference type="Gene3D" id="3.40.50.150">
    <property type="entry name" value="Vaccinia Virus protein VP39"/>
    <property type="match status" value="1"/>
</dbReference>
<name>A0ABW6T5K0_9NOCA</name>
<organism evidence="1 2">
    <name type="scientific">Nocardia elegans</name>
    <dbReference type="NCBI Taxonomy" id="300029"/>
    <lineage>
        <taxon>Bacteria</taxon>
        <taxon>Bacillati</taxon>
        <taxon>Actinomycetota</taxon>
        <taxon>Actinomycetes</taxon>
        <taxon>Mycobacteriales</taxon>
        <taxon>Nocardiaceae</taxon>
        <taxon>Nocardia</taxon>
    </lineage>
</organism>
<evidence type="ECO:0000313" key="2">
    <source>
        <dbReference type="Proteomes" id="UP001602089"/>
    </source>
</evidence>
<accession>A0ABW6T5K0</accession>
<sequence>MSQSSAAYPSMVPVTARTTSKSYIDALPSGSYVAIAHFYDPEESGPSELARKMVEPGLVLCDDWWPDGPRLTPLSDVRRCIVGGVGRKRWLSTPAPARSG</sequence>
<proteinExistence type="predicted"/>
<dbReference type="EMBL" id="JBIATK010000001">
    <property type="protein sequence ID" value="MFF4021426.1"/>
    <property type="molecule type" value="Genomic_DNA"/>
</dbReference>